<evidence type="ECO:0000313" key="1">
    <source>
        <dbReference type="EMBL" id="GIQ68239.1"/>
    </source>
</evidence>
<name>A0A8J4M177_9BACL</name>
<dbReference type="RefSeq" id="WP_213410853.1">
    <property type="nucleotide sequence ID" value="NZ_BOVK01000014.1"/>
</dbReference>
<organism evidence="1 2">
    <name type="scientific">Xylanibacillus composti</name>
    <dbReference type="NCBI Taxonomy" id="1572762"/>
    <lineage>
        <taxon>Bacteria</taxon>
        <taxon>Bacillati</taxon>
        <taxon>Bacillota</taxon>
        <taxon>Bacilli</taxon>
        <taxon>Bacillales</taxon>
        <taxon>Paenibacillaceae</taxon>
        <taxon>Xylanibacillus</taxon>
    </lineage>
</organism>
<reference evidence="1" key="1">
    <citation type="submission" date="2021-04" db="EMBL/GenBank/DDBJ databases">
        <title>Draft genome sequence of Xylanibacillus composti strain K13.</title>
        <authorList>
            <person name="Uke A."/>
            <person name="Chhe C."/>
            <person name="Baramee S."/>
            <person name="Kosugi A."/>
        </authorList>
    </citation>
    <scope>NUCLEOTIDE SEQUENCE</scope>
    <source>
        <strain evidence="1">K13</strain>
    </source>
</reference>
<comment type="caution">
    <text evidence="1">The sequence shown here is derived from an EMBL/GenBank/DDBJ whole genome shotgun (WGS) entry which is preliminary data.</text>
</comment>
<keyword evidence="2" id="KW-1185">Reference proteome</keyword>
<evidence type="ECO:0000313" key="2">
    <source>
        <dbReference type="Proteomes" id="UP000677918"/>
    </source>
</evidence>
<sequence>MELDAQDLAVIEQALKEGINNGVSYQTALNYRGVLNKLQQTPHQGGSLQDGQTRVMQDGFRYDYDDSAT</sequence>
<accession>A0A8J4M177</accession>
<protein>
    <submittedName>
        <fullName evidence="1">Uncharacterized protein</fullName>
    </submittedName>
</protein>
<proteinExistence type="predicted"/>
<dbReference type="AlphaFoldDB" id="A0A8J4M177"/>
<gene>
    <name evidence="1" type="ORF">XYCOK13_10630</name>
</gene>
<dbReference type="Proteomes" id="UP000677918">
    <property type="component" value="Unassembled WGS sequence"/>
</dbReference>
<dbReference type="EMBL" id="BOVK01000014">
    <property type="protein sequence ID" value="GIQ68239.1"/>
    <property type="molecule type" value="Genomic_DNA"/>
</dbReference>